<dbReference type="Proteomes" id="UP000223839">
    <property type="component" value="Unassembled WGS sequence"/>
</dbReference>
<name>A0AB36TMM5_BACTU</name>
<proteinExistence type="predicted"/>
<dbReference type="RefSeq" id="WP_097920900.1">
    <property type="nucleotide sequence ID" value="NZ_NUYG01000076.1"/>
</dbReference>
<dbReference type="Gene3D" id="3.40.50.980">
    <property type="match status" value="2"/>
</dbReference>
<evidence type="ECO:0000313" key="5">
    <source>
        <dbReference type="Proteomes" id="UP000223839"/>
    </source>
</evidence>
<dbReference type="Pfam" id="PF00501">
    <property type="entry name" value="AMP-binding"/>
    <property type="match status" value="1"/>
</dbReference>
<gene>
    <name evidence="4" type="ORF">COJ61_28645</name>
</gene>
<dbReference type="SUPFAM" id="SSF56801">
    <property type="entry name" value="Acetyl-CoA synthetase-like"/>
    <property type="match status" value="1"/>
</dbReference>
<accession>A0AB36TMM5</accession>
<keyword evidence="2" id="KW-0597">Phosphoprotein</keyword>
<dbReference type="EMBL" id="NUYG01000076">
    <property type="protein sequence ID" value="PFM84982.1"/>
    <property type="molecule type" value="Genomic_DNA"/>
</dbReference>
<protein>
    <recommendedName>
        <fullName evidence="3">AMP-dependent synthetase/ligase domain-containing protein</fullName>
    </recommendedName>
</protein>
<dbReference type="PANTHER" id="PTHR44845:SF6">
    <property type="entry name" value="BETA-ALANINE-ACTIVATING ENZYME"/>
    <property type="match status" value="1"/>
</dbReference>
<evidence type="ECO:0000256" key="2">
    <source>
        <dbReference type="ARBA" id="ARBA00022553"/>
    </source>
</evidence>
<reference evidence="4 5" key="1">
    <citation type="submission" date="2017-09" db="EMBL/GenBank/DDBJ databases">
        <title>Large-scale bioinformatics analysis of Bacillus genomes uncovers conserved roles of natural products in bacterial physiology.</title>
        <authorList>
            <consortium name="Agbiome Team Llc"/>
            <person name="Bleich R.M."/>
            <person name="Grubbs K.J."/>
            <person name="Santa Maria K.C."/>
            <person name="Allen S.E."/>
            <person name="Farag S."/>
            <person name="Shank E.A."/>
            <person name="Bowers A."/>
        </authorList>
    </citation>
    <scope>NUCLEOTIDE SEQUENCE [LARGE SCALE GENOMIC DNA]</scope>
    <source>
        <strain evidence="4 5">AFS077661</strain>
    </source>
</reference>
<dbReference type="AlphaFoldDB" id="A0AB36TMM5"/>
<sequence>METPQAVAVVCEEAQLTYRELNEKIARYLKHRGVGKDKPVGIYMNRTGDLLVSMLAVLKSGAAYVPLDPIYPAERIDWMIQDAGLSLILTERGIWHQLPNNNSVLCSVDSEWDKIEALKSVSELEAN</sequence>
<evidence type="ECO:0000259" key="3">
    <source>
        <dbReference type="Pfam" id="PF00501"/>
    </source>
</evidence>
<comment type="caution">
    <text evidence="4">The sequence shown here is derived from an EMBL/GenBank/DDBJ whole genome shotgun (WGS) entry which is preliminary data.</text>
</comment>
<evidence type="ECO:0000256" key="1">
    <source>
        <dbReference type="ARBA" id="ARBA00022450"/>
    </source>
</evidence>
<evidence type="ECO:0000313" key="4">
    <source>
        <dbReference type="EMBL" id="PFM84982.1"/>
    </source>
</evidence>
<feature type="domain" description="AMP-dependent synthetase/ligase" evidence="3">
    <location>
        <begin position="2"/>
        <end position="101"/>
    </location>
</feature>
<dbReference type="PANTHER" id="PTHR44845">
    <property type="entry name" value="CARRIER DOMAIN-CONTAINING PROTEIN"/>
    <property type="match status" value="1"/>
</dbReference>
<dbReference type="InterPro" id="IPR000873">
    <property type="entry name" value="AMP-dep_synth/lig_dom"/>
</dbReference>
<keyword evidence="1" id="KW-0596">Phosphopantetheine</keyword>
<organism evidence="4 5">
    <name type="scientific">Bacillus thuringiensis</name>
    <dbReference type="NCBI Taxonomy" id="1428"/>
    <lineage>
        <taxon>Bacteria</taxon>
        <taxon>Bacillati</taxon>
        <taxon>Bacillota</taxon>
        <taxon>Bacilli</taxon>
        <taxon>Bacillales</taxon>
        <taxon>Bacillaceae</taxon>
        <taxon>Bacillus</taxon>
        <taxon>Bacillus cereus group</taxon>
    </lineage>
</organism>